<feature type="region of interest" description="Disordered" evidence="2">
    <location>
        <begin position="118"/>
        <end position="139"/>
    </location>
</feature>
<gene>
    <name evidence="4" type="ORF">V2S66_23245</name>
</gene>
<dbReference type="EMBL" id="JAZEWV010000022">
    <property type="protein sequence ID" value="MEE4544868.1"/>
    <property type="molecule type" value="Genomic_DNA"/>
</dbReference>
<keyword evidence="4" id="KW-0067">ATP-binding</keyword>
<name>A0ABU7PGC3_9ACTN</name>
<comment type="caution">
    <text evidence="4">The sequence shown here is derived from an EMBL/GenBank/DDBJ whole genome shotgun (WGS) entry which is preliminary data.</text>
</comment>
<dbReference type="CDD" id="cd16936">
    <property type="entry name" value="HATPase_RsbW-like"/>
    <property type="match status" value="1"/>
</dbReference>
<protein>
    <submittedName>
        <fullName evidence="4">ATP-binding protein</fullName>
    </submittedName>
</protein>
<dbReference type="InterPro" id="IPR003594">
    <property type="entry name" value="HATPase_dom"/>
</dbReference>
<dbReference type="SUPFAM" id="SSF55874">
    <property type="entry name" value="ATPase domain of HSP90 chaperone/DNA topoisomerase II/histidine kinase"/>
    <property type="match status" value="1"/>
</dbReference>
<dbReference type="PANTHER" id="PTHR35526">
    <property type="entry name" value="ANTI-SIGMA-F FACTOR RSBW-RELATED"/>
    <property type="match status" value="1"/>
</dbReference>
<proteinExistence type="predicted"/>
<keyword evidence="4" id="KW-0547">Nucleotide-binding</keyword>
<dbReference type="RefSeq" id="WP_330798047.1">
    <property type="nucleotide sequence ID" value="NZ_JAZEWV010000022.1"/>
</dbReference>
<accession>A0ABU7PGC3</accession>
<evidence type="ECO:0000256" key="1">
    <source>
        <dbReference type="ARBA" id="ARBA00022527"/>
    </source>
</evidence>
<sequence length="210" mass="22455">MTALSSDSANGLYGRRQLSYAERDLLEPQTSRQDFTAPPPTPLDVFLNSEPRVWGGPGDDGGEGFAALRFDATPTSVTRTRSFLRSTLTQWRLPELVDDATTIAAELVANAVTHALRPGIAPPHAGPGRAERPTGSGHRPSAWIALVRTDQAVVCAVADPSPQLPEMSEPELFAESGRGLHIVAELSETWGHSQPEAAGKTVWARLASGR</sequence>
<feature type="region of interest" description="Disordered" evidence="2">
    <location>
        <begin position="23"/>
        <end position="43"/>
    </location>
</feature>
<keyword evidence="5" id="KW-1185">Reference proteome</keyword>
<keyword evidence="1" id="KW-0418">Kinase</keyword>
<dbReference type="PANTHER" id="PTHR35526:SF3">
    <property type="entry name" value="ANTI-SIGMA-F FACTOR RSBW"/>
    <property type="match status" value="1"/>
</dbReference>
<organism evidence="4 5">
    <name type="scientific">Actinacidiphila polyblastidii</name>
    <dbReference type="NCBI Taxonomy" id="3110430"/>
    <lineage>
        <taxon>Bacteria</taxon>
        <taxon>Bacillati</taxon>
        <taxon>Actinomycetota</taxon>
        <taxon>Actinomycetes</taxon>
        <taxon>Kitasatosporales</taxon>
        <taxon>Streptomycetaceae</taxon>
        <taxon>Actinacidiphila</taxon>
    </lineage>
</organism>
<dbReference type="Proteomes" id="UP001344658">
    <property type="component" value="Unassembled WGS sequence"/>
</dbReference>
<dbReference type="InterPro" id="IPR050267">
    <property type="entry name" value="Anti-sigma-factor_SerPK"/>
</dbReference>
<evidence type="ECO:0000256" key="2">
    <source>
        <dbReference type="SAM" id="MobiDB-lite"/>
    </source>
</evidence>
<dbReference type="InterPro" id="IPR036890">
    <property type="entry name" value="HATPase_C_sf"/>
</dbReference>
<dbReference type="GO" id="GO:0005524">
    <property type="term" value="F:ATP binding"/>
    <property type="evidence" value="ECO:0007669"/>
    <property type="project" value="UniProtKB-KW"/>
</dbReference>
<evidence type="ECO:0000259" key="3">
    <source>
        <dbReference type="Pfam" id="PF13581"/>
    </source>
</evidence>
<dbReference type="Gene3D" id="3.30.565.10">
    <property type="entry name" value="Histidine kinase-like ATPase, C-terminal domain"/>
    <property type="match status" value="1"/>
</dbReference>
<reference evidence="4 5" key="1">
    <citation type="submission" date="2023-12" db="EMBL/GenBank/DDBJ databases">
        <title>Streptomyces sp. V4-01.</title>
        <authorList>
            <person name="Somphong A."/>
            <person name="Phongsopitanun W."/>
        </authorList>
    </citation>
    <scope>NUCLEOTIDE SEQUENCE [LARGE SCALE GENOMIC DNA]</scope>
    <source>
        <strain evidence="4 5">V4-01</strain>
    </source>
</reference>
<keyword evidence="1" id="KW-0723">Serine/threonine-protein kinase</keyword>
<dbReference type="Pfam" id="PF13581">
    <property type="entry name" value="HATPase_c_2"/>
    <property type="match status" value="1"/>
</dbReference>
<feature type="domain" description="Histidine kinase/HSP90-like ATPase" evidence="3">
    <location>
        <begin position="70"/>
        <end position="205"/>
    </location>
</feature>
<evidence type="ECO:0000313" key="5">
    <source>
        <dbReference type="Proteomes" id="UP001344658"/>
    </source>
</evidence>
<keyword evidence="1" id="KW-0808">Transferase</keyword>
<evidence type="ECO:0000313" key="4">
    <source>
        <dbReference type="EMBL" id="MEE4544868.1"/>
    </source>
</evidence>